<dbReference type="RefSeq" id="WP_263342302.1">
    <property type="nucleotide sequence ID" value="NZ_JAGSYH010000011.1"/>
</dbReference>
<organism evidence="1 2">
    <name type="scientific">Acidicapsa dinghuensis</name>
    <dbReference type="NCBI Taxonomy" id="2218256"/>
    <lineage>
        <taxon>Bacteria</taxon>
        <taxon>Pseudomonadati</taxon>
        <taxon>Acidobacteriota</taxon>
        <taxon>Terriglobia</taxon>
        <taxon>Terriglobales</taxon>
        <taxon>Acidobacteriaceae</taxon>
        <taxon>Acidicapsa</taxon>
    </lineage>
</organism>
<sequence length="78" mass="9128">MRTRDVTQAIVTNAETIRQLHDRIRQTFRHRDESLVKWQEWQDAARDFTQPGTDWLSRADIGATQIPTLFSESLTVTN</sequence>
<evidence type="ECO:0000313" key="2">
    <source>
        <dbReference type="Proteomes" id="UP001596091"/>
    </source>
</evidence>
<dbReference type="EMBL" id="JBHSPH010000019">
    <property type="protein sequence ID" value="MFC5865313.1"/>
    <property type="molecule type" value="Genomic_DNA"/>
</dbReference>
<comment type="caution">
    <text evidence="1">The sequence shown here is derived from an EMBL/GenBank/DDBJ whole genome shotgun (WGS) entry which is preliminary data.</text>
</comment>
<name>A0ABW1EPH9_9BACT</name>
<accession>A0ABW1EPH9</accession>
<gene>
    <name evidence="1" type="ORF">ACFPT7_23610</name>
</gene>
<protein>
    <submittedName>
        <fullName evidence="1">Uncharacterized protein</fullName>
    </submittedName>
</protein>
<dbReference type="Proteomes" id="UP001596091">
    <property type="component" value="Unassembled WGS sequence"/>
</dbReference>
<evidence type="ECO:0000313" key="1">
    <source>
        <dbReference type="EMBL" id="MFC5865313.1"/>
    </source>
</evidence>
<reference evidence="2" key="1">
    <citation type="journal article" date="2019" name="Int. J. Syst. Evol. Microbiol.">
        <title>The Global Catalogue of Microorganisms (GCM) 10K type strain sequencing project: providing services to taxonomists for standard genome sequencing and annotation.</title>
        <authorList>
            <consortium name="The Broad Institute Genomics Platform"/>
            <consortium name="The Broad Institute Genome Sequencing Center for Infectious Disease"/>
            <person name="Wu L."/>
            <person name="Ma J."/>
        </authorList>
    </citation>
    <scope>NUCLEOTIDE SEQUENCE [LARGE SCALE GENOMIC DNA]</scope>
    <source>
        <strain evidence="2">JCM 4087</strain>
    </source>
</reference>
<keyword evidence="2" id="KW-1185">Reference proteome</keyword>
<proteinExistence type="predicted"/>